<organism evidence="3 4">
    <name type="scientific">Trypanosoma conorhini</name>
    <dbReference type="NCBI Taxonomy" id="83891"/>
    <lineage>
        <taxon>Eukaryota</taxon>
        <taxon>Discoba</taxon>
        <taxon>Euglenozoa</taxon>
        <taxon>Kinetoplastea</taxon>
        <taxon>Metakinetoplastina</taxon>
        <taxon>Trypanosomatida</taxon>
        <taxon>Trypanosomatidae</taxon>
        <taxon>Trypanosoma</taxon>
    </lineage>
</organism>
<dbReference type="EMBL" id="MKKU01000316">
    <property type="protein sequence ID" value="RNF15767.1"/>
    <property type="molecule type" value="Genomic_DNA"/>
</dbReference>
<evidence type="ECO:0000256" key="1">
    <source>
        <dbReference type="SAM" id="Coils"/>
    </source>
</evidence>
<feature type="compositionally biased region" description="Low complexity" evidence="2">
    <location>
        <begin position="33"/>
        <end position="44"/>
    </location>
</feature>
<protein>
    <submittedName>
        <fullName evidence="3">Uncharacterized protein</fullName>
    </submittedName>
</protein>
<proteinExistence type="predicted"/>
<name>A0A3R7MIL8_9TRYP</name>
<evidence type="ECO:0000256" key="2">
    <source>
        <dbReference type="SAM" id="MobiDB-lite"/>
    </source>
</evidence>
<dbReference type="GeneID" id="40319036"/>
<feature type="compositionally biased region" description="Basic and acidic residues" evidence="2">
    <location>
        <begin position="118"/>
        <end position="132"/>
    </location>
</feature>
<evidence type="ECO:0000313" key="3">
    <source>
        <dbReference type="EMBL" id="RNF15767.1"/>
    </source>
</evidence>
<dbReference type="AlphaFoldDB" id="A0A3R7MIL8"/>
<keyword evidence="4" id="KW-1185">Reference proteome</keyword>
<feature type="coiled-coil region" evidence="1">
    <location>
        <begin position="75"/>
        <end position="102"/>
    </location>
</feature>
<sequence>MAESGTLPRGRGLRSVSAGMKPRRLIPTAQRRSSTASGAEAGEAGDAHAEVMTLRLLLQERTEQVERLQALVSEKRVLQRHDEALAERLRQYEEQLAQLEVAVRGGTPTARQQTLLARGEKGSAVESADRRPPPSMREIMDSVYQLRYEKHRLEGALAEKERQLGAVRAELQHAQQFDNVQELLPLTEVAGTNARCAAPPTQAPAVKRRRRRRLRFPLSANWRRCGRNFPARRENLRRTRRSTPRCGRCSASGKKRF</sequence>
<feature type="region of interest" description="Disordered" evidence="2">
    <location>
        <begin position="1"/>
        <end position="46"/>
    </location>
</feature>
<gene>
    <name evidence="3" type="ORF">Tco025E_05425</name>
</gene>
<evidence type="ECO:0000313" key="4">
    <source>
        <dbReference type="Proteomes" id="UP000284403"/>
    </source>
</evidence>
<feature type="region of interest" description="Disordered" evidence="2">
    <location>
        <begin position="115"/>
        <end position="136"/>
    </location>
</feature>
<dbReference type="Proteomes" id="UP000284403">
    <property type="component" value="Unassembled WGS sequence"/>
</dbReference>
<accession>A0A3R7MIL8</accession>
<feature type="region of interest" description="Disordered" evidence="2">
    <location>
        <begin position="234"/>
        <end position="257"/>
    </location>
</feature>
<comment type="caution">
    <text evidence="3">The sequence shown here is derived from an EMBL/GenBank/DDBJ whole genome shotgun (WGS) entry which is preliminary data.</text>
</comment>
<dbReference type="RefSeq" id="XP_029227589.1">
    <property type="nucleotide sequence ID" value="XM_029372324.1"/>
</dbReference>
<keyword evidence="1" id="KW-0175">Coiled coil</keyword>
<reference evidence="3 4" key="1">
    <citation type="journal article" date="2018" name="BMC Genomics">
        <title>Genomic comparison of Trypanosoma conorhini and Trypanosoma rangeli to Trypanosoma cruzi strains of high and low virulence.</title>
        <authorList>
            <person name="Bradwell K.R."/>
            <person name="Koparde V.N."/>
            <person name="Matveyev A.V."/>
            <person name="Serrano M.G."/>
            <person name="Alves J.M."/>
            <person name="Parikh H."/>
            <person name="Huang B."/>
            <person name="Lee V."/>
            <person name="Espinosa-Alvarez O."/>
            <person name="Ortiz P.A."/>
            <person name="Costa-Martins A.G."/>
            <person name="Teixeira M.M."/>
            <person name="Buck G.A."/>
        </authorList>
    </citation>
    <scope>NUCLEOTIDE SEQUENCE [LARGE SCALE GENOMIC DNA]</scope>
    <source>
        <strain evidence="3 4">025E</strain>
    </source>
</reference>